<keyword evidence="2" id="KW-1185">Reference proteome</keyword>
<dbReference type="InterPro" id="IPR038706">
    <property type="entry name" value="Type_VI_SciN-like_sf"/>
</dbReference>
<protein>
    <submittedName>
        <fullName evidence="1">Type VI secretion system lipoprotein TssJ</fullName>
    </submittedName>
</protein>
<organism evidence="1 2">
    <name type="scientific">Massilia cellulosiltytica</name>
    <dbReference type="NCBI Taxonomy" id="2683234"/>
    <lineage>
        <taxon>Bacteria</taxon>
        <taxon>Pseudomonadati</taxon>
        <taxon>Pseudomonadota</taxon>
        <taxon>Betaproteobacteria</taxon>
        <taxon>Burkholderiales</taxon>
        <taxon>Oxalobacteraceae</taxon>
        <taxon>Telluria group</taxon>
        <taxon>Massilia</taxon>
    </lineage>
</organism>
<name>A0A7X3G0U5_9BURK</name>
<sequence>MAGDPVKSSCSLYQMQGATMKRTWIVLCAAGLLGGCAGGTLGLRKPAPVPESQQPPRNVVMHLHAAPRLNVDARGQSLALLVKIYKLRQRGAFDQAPYAAFLSSQAEREALGADLVEAREVTLVPGQRLDINDRLARDTPWLGVVALFHAPSGNAWRAVIPAADAEGAGATIGLHACALSAGNAAKALSLVHCQ</sequence>
<proteinExistence type="predicted"/>
<evidence type="ECO:0000313" key="1">
    <source>
        <dbReference type="EMBL" id="MVW60567.1"/>
    </source>
</evidence>
<accession>A0A7X3G0U5</accession>
<comment type="caution">
    <text evidence="1">The sequence shown here is derived from an EMBL/GenBank/DDBJ whole genome shotgun (WGS) entry which is preliminary data.</text>
</comment>
<dbReference type="Pfam" id="PF12790">
    <property type="entry name" value="T6SS-SciN"/>
    <property type="match status" value="1"/>
</dbReference>
<evidence type="ECO:0000313" key="2">
    <source>
        <dbReference type="Proteomes" id="UP000443353"/>
    </source>
</evidence>
<keyword evidence="1" id="KW-0449">Lipoprotein</keyword>
<dbReference type="PANTHER" id="PTHR37625:SF4">
    <property type="entry name" value="OUTER MEMBRANE LIPOPROTEIN"/>
    <property type="match status" value="1"/>
</dbReference>
<dbReference type="NCBIfam" id="TIGR03352">
    <property type="entry name" value="VI_chp_3"/>
    <property type="match status" value="1"/>
</dbReference>
<dbReference type="AlphaFoldDB" id="A0A7X3G0U5"/>
<gene>
    <name evidence="1" type="primary">tssJ</name>
    <name evidence="1" type="ORF">GPY61_11550</name>
</gene>
<dbReference type="Gene3D" id="2.60.40.4150">
    <property type="entry name" value="Type VI secretion system, lipoprotein SciN"/>
    <property type="match status" value="1"/>
</dbReference>
<reference evidence="1 2" key="1">
    <citation type="submission" date="2019-12" db="EMBL/GenBank/DDBJ databases">
        <authorList>
            <person name="Li C."/>
            <person name="Zhao J."/>
        </authorList>
    </citation>
    <scope>NUCLEOTIDE SEQUENCE [LARGE SCALE GENOMIC DNA]</scope>
    <source>
        <strain evidence="1 2">NEAU-DD11</strain>
    </source>
</reference>
<dbReference type="Proteomes" id="UP000443353">
    <property type="component" value="Unassembled WGS sequence"/>
</dbReference>
<dbReference type="InterPro" id="IPR017734">
    <property type="entry name" value="T6SS_SciN"/>
</dbReference>
<dbReference type="EMBL" id="WSES01000003">
    <property type="protein sequence ID" value="MVW60567.1"/>
    <property type="molecule type" value="Genomic_DNA"/>
</dbReference>
<dbReference type="PANTHER" id="PTHR37625">
    <property type="entry name" value="OUTER MEMBRANE LIPOPROTEIN-RELATED"/>
    <property type="match status" value="1"/>
</dbReference>